<reference evidence="16 17" key="1">
    <citation type="submission" date="2020-03" db="EMBL/GenBank/DDBJ databases">
        <title>Genome sequence of Toxoplasma gondii RH-88 strain.</title>
        <authorList>
            <person name="Lorenzi H.A."/>
            <person name="Venepally P."/>
            <person name="Rozenberg A."/>
            <person name="Sibley D."/>
        </authorList>
    </citation>
    <scope>NUCLEOTIDE SEQUENCE [LARGE SCALE GENOMIC DNA]</scope>
    <source>
        <strain evidence="16 17">RH-88</strain>
    </source>
</reference>
<feature type="compositionally biased region" description="Basic and acidic residues" evidence="13">
    <location>
        <begin position="587"/>
        <end position="621"/>
    </location>
</feature>
<feature type="compositionally biased region" description="Basic and acidic residues" evidence="13">
    <location>
        <begin position="98"/>
        <end position="121"/>
    </location>
</feature>
<evidence type="ECO:0000256" key="3">
    <source>
        <dbReference type="ARBA" id="ARBA00013184"/>
    </source>
</evidence>
<dbReference type="EMBL" id="JAAUHK010000188">
    <property type="protein sequence ID" value="KAF4645275.1"/>
    <property type="molecule type" value="Genomic_DNA"/>
</dbReference>
<feature type="compositionally biased region" description="Low complexity" evidence="13">
    <location>
        <begin position="536"/>
        <end position="564"/>
    </location>
</feature>
<feature type="region of interest" description="Disordered" evidence="13">
    <location>
        <begin position="1"/>
        <end position="156"/>
    </location>
</feature>
<feature type="compositionally biased region" description="Basic and acidic residues" evidence="13">
    <location>
        <begin position="169"/>
        <end position="178"/>
    </location>
</feature>
<dbReference type="CDD" id="cd04301">
    <property type="entry name" value="NAT_SF"/>
    <property type="match status" value="1"/>
</dbReference>
<feature type="compositionally biased region" description="Low complexity" evidence="13">
    <location>
        <begin position="1"/>
        <end position="13"/>
    </location>
</feature>
<feature type="compositionally biased region" description="Basic and acidic residues" evidence="13">
    <location>
        <begin position="418"/>
        <end position="442"/>
    </location>
</feature>
<dbReference type="SUPFAM" id="SSF47370">
    <property type="entry name" value="Bromodomain"/>
    <property type="match status" value="1"/>
</dbReference>
<keyword evidence="5" id="KW-0156">Chromatin regulator</keyword>
<evidence type="ECO:0000256" key="12">
    <source>
        <dbReference type="PROSITE-ProRule" id="PRU00035"/>
    </source>
</evidence>
<dbReference type="InterPro" id="IPR016181">
    <property type="entry name" value="Acyl_CoA_acyltransferase"/>
</dbReference>
<comment type="similarity">
    <text evidence="2">Belongs to the acetyltransferase family. GCN5 subfamily.</text>
</comment>
<keyword evidence="6" id="KW-0805">Transcription regulation</keyword>
<feature type="region of interest" description="Disordered" evidence="13">
    <location>
        <begin position="169"/>
        <end position="190"/>
    </location>
</feature>
<accession>A0A7J6KCX2</accession>
<evidence type="ECO:0000256" key="5">
    <source>
        <dbReference type="ARBA" id="ARBA00022853"/>
    </source>
</evidence>
<evidence type="ECO:0000256" key="13">
    <source>
        <dbReference type="SAM" id="MobiDB-lite"/>
    </source>
</evidence>
<comment type="caution">
    <text evidence="16">The sequence shown here is derived from an EMBL/GenBank/DDBJ whole genome shotgun (WGS) entry which is preliminary data.</text>
</comment>
<keyword evidence="7 12" id="KW-0103">Bromodomain</keyword>
<feature type="compositionally biased region" description="Basic and acidic residues" evidence="13">
    <location>
        <begin position="654"/>
        <end position="666"/>
    </location>
</feature>
<evidence type="ECO:0000256" key="11">
    <source>
        <dbReference type="ARBA" id="ARBA00023315"/>
    </source>
</evidence>
<comment type="subcellular location">
    <subcellularLocation>
        <location evidence="1">Nucleus</location>
    </subcellularLocation>
</comment>
<dbReference type="Pfam" id="PF00439">
    <property type="entry name" value="Bromodomain"/>
    <property type="match status" value="1"/>
</dbReference>
<dbReference type="GO" id="GO:0000123">
    <property type="term" value="C:histone acetyltransferase complex"/>
    <property type="evidence" value="ECO:0007669"/>
    <property type="project" value="TreeGrafter"/>
</dbReference>
<feature type="compositionally biased region" description="Basic residues" evidence="13">
    <location>
        <begin position="525"/>
        <end position="535"/>
    </location>
</feature>
<dbReference type="PROSITE" id="PS51186">
    <property type="entry name" value="GNAT"/>
    <property type="match status" value="1"/>
</dbReference>
<evidence type="ECO:0000256" key="1">
    <source>
        <dbReference type="ARBA" id="ARBA00004123"/>
    </source>
</evidence>
<keyword evidence="17" id="KW-1185">Reference proteome</keyword>
<dbReference type="CDD" id="cd05509">
    <property type="entry name" value="Bromo_gcn5_like"/>
    <property type="match status" value="1"/>
</dbReference>
<keyword evidence="4 16" id="KW-0808">Transferase</keyword>
<feature type="compositionally biased region" description="Low complexity" evidence="13">
    <location>
        <begin position="54"/>
        <end position="68"/>
    </location>
</feature>
<dbReference type="InterPro" id="IPR037800">
    <property type="entry name" value="GCN5"/>
</dbReference>
<dbReference type="EC" id="2.3.1.48" evidence="3"/>
<evidence type="ECO:0000256" key="6">
    <source>
        <dbReference type="ARBA" id="ARBA00023015"/>
    </source>
</evidence>
<proteinExistence type="inferred from homology"/>
<organism evidence="16 17">
    <name type="scientific">Toxoplasma gondii</name>
    <dbReference type="NCBI Taxonomy" id="5811"/>
    <lineage>
        <taxon>Eukaryota</taxon>
        <taxon>Sar</taxon>
        <taxon>Alveolata</taxon>
        <taxon>Apicomplexa</taxon>
        <taxon>Conoidasida</taxon>
        <taxon>Coccidia</taxon>
        <taxon>Eucoccidiorida</taxon>
        <taxon>Eimeriorina</taxon>
        <taxon>Sarcocystidae</taxon>
        <taxon>Toxoplasma</taxon>
    </lineage>
</organism>
<dbReference type="GO" id="GO:0010484">
    <property type="term" value="F:histone H3 acetyltransferase activity"/>
    <property type="evidence" value="ECO:0007669"/>
    <property type="project" value="TreeGrafter"/>
</dbReference>
<dbReference type="InterPro" id="IPR036427">
    <property type="entry name" value="Bromodomain-like_sf"/>
</dbReference>
<dbReference type="Gene3D" id="3.40.630.30">
    <property type="match status" value="1"/>
</dbReference>
<feature type="compositionally biased region" description="Low complexity" evidence="13">
    <location>
        <begin position="369"/>
        <end position="381"/>
    </location>
</feature>
<evidence type="ECO:0000256" key="4">
    <source>
        <dbReference type="ARBA" id="ARBA00022679"/>
    </source>
</evidence>
<dbReference type="GO" id="GO:0005634">
    <property type="term" value="C:nucleus"/>
    <property type="evidence" value="ECO:0007669"/>
    <property type="project" value="UniProtKB-SubCell"/>
</dbReference>
<feature type="compositionally biased region" description="Basic and acidic residues" evidence="13">
    <location>
        <begin position="385"/>
        <end position="398"/>
    </location>
</feature>
<feature type="domain" description="N-acetyltransferase" evidence="15">
    <location>
        <begin position="850"/>
        <end position="996"/>
    </location>
</feature>
<dbReference type="PANTHER" id="PTHR45750:SF3">
    <property type="entry name" value="HISTONE ACETYLTRANSFERASE"/>
    <property type="match status" value="1"/>
</dbReference>
<keyword evidence="11" id="KW-0012">Acyltransferase</keyword>
<feature type="compositionally biased region" description="Polar residues" evidence="13">
    <location>
        <begin position="622"/>
        <end position="651"/>
    </location>
</feature>
<keyword evidence="9" id="KW-0804">Transcription</keyword>
<keyword evidence="8" id="KW-0010">Activator</keyword>
<dbReference type="Proteomes" id="UP000557509">
    <property type="component" value="Unassembled WGS sequence"/>
</dbReference>
<feature type="compositionally biased region" description="Basic and acidic residues" evidence="13">
    <location>
        <begin position="692"/>
        <end position="702"/>
    </location>
</feature>
<dbReference type="SUPFAM" id="SSF55729">
    <property type="entry name" value="Acyl-CoA N-acyltransferases (Nat)"/>
    <property type="match status" value="1"/>
</dbReference>
<dbReference type="Pfam" id="PF00583">
    <property type="entry name" value="Acetyltransf_1"/>
    <property type="match status" value="1"/>
</dbReference>
<feature type="compositionally biased region" description="Basic and acidic residues" evidence="13">
    <location>
        <begin position="486"/>
        <end position="496"/>
    </location>
</feature>
<dbReference type="InterPro" id="IPR018359">
    <property type="entry name" value="Bromodomain_CS"/>
</dbReference>
<gene>
    <name evidence="16" type="ORF">TGRH88_003790</name>
</gene>
<keyword evidence="10" id="KW-0539">Nucleus</keyword>
<dbReference type="InterPro" id="IPR001487">
    <property type="entry name" value="Bromodomain"/>
</dbReference>
<protein>
    <recommendedName>
        <fullName evidence="3">histone acetyltransferase</fullName>
        <ecNumber evidence="3">2.3.1.48</ecNumber>
    </recommendedName>
</protein>
<dbReference type="Gene3D" id="1.20.920.10">
    <property type="entry name" value="Bromodomain-like"/>
    <property type="match status" value="1"/>
</dbReference>
<dbReference type="VEuPathDB" id="ToxoDB:TGME49_254555"/>
<dbReference type="SMART" id="SM00297">
    <property type="entry name" value="BROMO"/>
    <property type="match status" value="1"/>
</dbReference>
<feature type="region of interest" description="Disordered" evidence="13">
    <location>
        <begin position="321"/>
        <end position="496"/>
    </location>
</feature>
<dbReference type="AlphaFoldDB" id="A0A7J6KCX2"/>
<dbReference type="PROSITE" id="PS50014">
    <property type="entry name" value="BROMODOMAIN_2"/>
    <property type="match status" value="1"/>
</dbReference>
<evidence type="ECO:0000259" key="15">
    <source>
        <dbReference type="PROSITE" id="PS51186"/>
    </source>
</evidence>
<dbReference type="PROSITE" id="PS00633">
    <property type="entry name" value="BROMODOMAIN_1"/>
    <property type="match status" value="1"/>
</dbReference>
<evidence type="ECO:0000313" key="17">
    <source>
        <dbReference type="Proteomes" id="UP000557509"/>
    </source>
</evidence>
<feature type="compositionally biased region" description="Basic and acidic residues" evidence="13">
    <location>
        <begin position="322"/>
        <end position="348"/>
    </location>
</feature>
<evidence type="ECO:0000313" key="16">
    <source>
        <dbReference type="EMBL" id="KAF4645275.1"/>
    </source>
</evidence>
<evidence type="ECO:0000256" key="2">
    <source>
        <dbReference type="ARBA" id="ARBA00008607"/>
    </source>
</evidence>
<dbReference type="PANTHER" id="PTHR45750">
    <property type="entry name" value="GH11602P"/>
    <property type="match status" value="1"/>
</dbReference>
<evidence type="ECO:0000256" key="10">
    <source>
        <dbReference type="ARBA" id="ARBA00023242"/>
    </source>
</evidence>
<dbReference type="GO" id="GO:0045944">
    <property type="term" value="P:positive regulation of transcription by RNA polymerase II"/>
    <property type="evidence" value="ECO:0007669"/>
    <property type="project" value="TreeGrafter"/>
</dbReference>
<evidence type="ECO:0000256" key="9">
    <source>
        <dbReference type="ARBA" id="ARBA00023163"/>
    </source>
</evidence>
<evidence type="ECO:0000256" key="8">
    <source>
        <dbReference type="ARBA" id="ARBA00023159"/>
    </source>
</evidence>
<dbReference type="PRINTS" id="PR00503">
    <property type="entry name" value="BROMODOMAIN"/>
</dbReference>
<name>A0A7J6KCX2_TOXGO</name>
<feature type="region of interest" description="Disordered" evidence="13">
    <location>
        <begin position="519"/>
        <end position="702"/>
    </location>
</feature>
<evidence type="ECO:0000256" key="7">
    <source>
        <dbReference type="ARBA" id="ARBA00023117"/>
    </source>
</evidence>
<evidence type="ECO:0000259" key="14">
    <source>
        <dbReference type="PROSITE" id="PS50014"/>
    </source>
</evidence>
<feature type="compositionally biased region" description="Acidic residues" evidence="13">
    <location>
        <begin position="453"/>
        <end position="462"/>
    </location>
</feature>
<sequence>MRLSSLPRLPPSSASTPCLRSPLRCSCERDLVDGSKGNSQSKQMETVEVPAFLEAANSAEAPRPASPARELDVQLTVPCPRDGADAGEAVGTRKRSRGPADRAEEASGRTHSAAEEPRAKEGGLSPASRDGDSGQSRKRVKREWASGGRLEQRGPLGVAAHAVEWRRASAEARGDARQTPDAARGSSSRVDRFAGEDGVLDEGDLFSPSPFWPFFSACDPVALAPAPTVCPDTPSVSVVSACSRLLRAPPRDLASEATLDSLAGNVHVEESLWRGCESPNILEILRDILVVFAKDPSTQLSKMFHTASLLAPYQAASCHAASDAERDKKGDEADSARRRDHHEKERNHGGGPLAVGESADSEGRHPGATEHAAGEAAGEAADGVRTADGDACQERRAEGAGAANGVAPLGMPEPAHAVGDRERENGSLEVKKAEREDAERLENGGGGQTAGEDRDDVNDDPPDTEREPGPQQAGRRCLEANGVRGVKQEQENAGTDEERVLYLQLKEVVLSVAAALEIQQLEPPRKRKDPKKKPHSSSASSACRRGRGNAVSSSVSCFSASANCTSEDGERSGGDAAGARANGEIKAASDETYSDRRVPGGLHEESEKNEAAREKTREESGQTRTPASESGSNAFVGFAQQSESRANSGVSSRPAEERGNEETFPDKEEEGAPAQREKHVAWAETTGAETARNSDESEARRDPRLETCPLCDCQEDDAAWTRHGILPYDILYEKWKAFLMKGAPTGLGLASFFGKSFIFHTLHAALPALLEELANTVVGTELRRFVLALAAAVGLSSSHAEELLHRAVAVRSSRLESILPSETGLGFLHRDAGGAREEELGIISFCCVTNDRQPLHMRHLVTVKNIFSRQLPKMPREYIVRLVFDRAHFTFCLCKQGRVIGGVCFRPYFREKFAEIAFLAVTSTEQVKGYGTRLMNHLKEHVKKSGIEYFLTYADNFAVGYFRKQGFSSKITMPRDRWLGYIKDYDGGTLMECRLSTRINYLKLSQLLALQKLAVKRRIEQSAPSVVCPSLSFWKENPGQLLMPSAIPGLAELNKNGELSLLLSSGRVGAAPQGSGALPGGRTGALGSKKGPFGRAGFAKGEKGLRAASLKAQIAALLSTLEKHSSSWPFRRPVSVSEAPDYYEVVRRPIDISTMKKRNRNGDYRTKEAFQEDLLLMFDNCRVYNSPDTIYYKYADELQAFIWPKVEALGSF</sequence>
<dbReference type="InterPro" id="IPR000182">
    <property type="entry name" value="GNAT_dom"/>
</dbReference>
<feature type="domain" description="Bromo" evidence="14">
    <location>
        <begin position="1122"/>
        <end position="1192"/>
    </location>
</feature>